<comment type="similarity">
    <text evidence="2 13">Belongs to the paraoxonase family.</text>
</comment>
<evidence type="ECO:0000256" key="4">
    <source>
        <dbReference type="ARBA" id="ARBA00022729"/>
    </source>
</evidence>
<evidence type="ECO:0000313" key="14">
    <source>
        <dbReference type="Proteomes" id="UP000515159"/>
    </source>
</evidence>
<comment type="PTM">
    <text evidence="12">Glycosylated.</text>
</comment>
<dbReference type="KEGG" id="gsh:117354139"/>
<feature type="binding site" evidence="10">
    <location>
        <position position="269"/>
    </location>
    <ligand>
        <name>Ca(2+)</name>
        <dbReference type="ChEBI" id="CHEBI:29108"/>
        <label>1</label>
        <note>catalytic</note>
    </ligand>
</feature>
<dbReference type="EC" id="3.1.1.2" evidence="13"/>
<keyword evidence="3 10" id="KW-0479">Metal-binding</keyword>
<feature type="binding site" evidence="10">
    <location>
        <position position="53"/>
    </location>
    <ligand>
        <name>Ca(2+)</name>
        <dbReference type="ChEBI" id="CHEBI:29108"/>
        <label>1</label>
        <note>catalytic</note>
    </ligand>
</feature>
<dbReference type="GO" id="GO:0046872">
    <property type="term" value="F:metal ion binding"/>
    <property type="evidence" value="ECO:0007669"/>
    <property type="project" value="UniProtKB-KW"/>
</dbReference>
<evidence type="ECO:0000256" key="3">
    <source>
        <dbReference type="ARBA" id="ARBA00022723"/>
    </source>
</evidence>
<dbReference type="FunCoup" id="A0A6P8PSV5">
    <property type="interactions" value="841"/>
</dbReference>
<dbReference type="AlphaFoldDB" id="A0A6P8PSV5"/>
<dbReference type="SUPFAM" id="SSF63829">
    <property type="entry name" value="Calcium-dependent phosphotriesterase"/>
    <property type="match status" value="1"/>
</dbReference>
<dbReference type="InterPro" id="IPR011042">
    <property type="entry name" value="6-blade_b-propeller_TolB-like"/>
</dbReference>
<evidence type="ECO:0000256" key="10">
    <source>
        <dbReference type="PIRSR" id="PIRSR602640-2"/>
    </source>
</evidence>
<feature type="binding site" evidence="10">
    <location>
        <position position="168"/>
    </location>
    <ligand>
        <name>Ca(2+)</name>
        <dbReference type="ChEBI" id="CHEBI:29108"/>
        <label>1</label>
        <note>catalytic</note>
    </ligand>
</feature>
<dbReference type="Pfam" id="PF01731">
    <property type="entry name" value="Arylesterase"/>
    <property type="match status" value="1"/>
</dbReference>
<accession>A0A6P8PSV5</accession>
<evidence type="ECO:0000256" key="12">
    <source>
        <dbReference type="PIRSR" id="PIRSR602640-4"/>
    </source>
</evidence>
<evidence type="ECO:0000313" key="15">
    <source>
        <dbReference type="RefSeq" id="XP_033786984.1"/>
    </source>
</evidence>
<keyword evidence="8 12" id="KW-0325">Glycoprotein</keyword>
<feature type="binding site" evidence="10">
    <location>
        <position position="270"/>
    </location>
    <ligand>
        <name>Ca(2+)</name>
        <dbReference type="ChEBI" id="CHEBI:29108"/>
        <label>1</label>
        <note>catalytic</note>
    </ligand>
</feature>
<dbReference type="InterPro" id="IPR002640">
    <property type="entry name" value="Arylesterase"/>
</dbReference>
<dbReference type="GeneID" id="117354139"/>
<feature type="binding site" evidence="10">
    <location>
        <position position="224"/>
    </location>
    <ligand>
        <name>Ca(2+)</name>
        <dbReference type="ChEBI" id="CHEBI:29108"/>
        <label>1</label>
        <note>catalytic</note>
    </ligand>
</feature>
<dbReference type="GO" id="GO:0004064">
    <property type="term" value="F:arylesterase activity"/>
    <property type="evidence" value="ECO:0007669"/>
    <property type="project" value="UniProtKB-UniRule"/>
</dbReference>
<dbReference type="GO" id="GO:0009636">
    <property type="term" value="P:response to toxic substance"/>
    <property type="evidence" value="ECO:0007669"/>
    <property type="project" value="TreeGrafter"/>
</dbReference>
<dbReference type="FunFam" id="2.120.10.30:FF:000023">
    <property type="entry name" value="Serum paraoxonase/arylesterase 2"/>
    <property type="match status" value="1"/>
</dbReference>
<feature type="binding site" evidence="10">
    <location>
        <position position="169"/>
    </location>
    <ligand>
        <name>Ca(2+)</name>
        <dbReference type="ChEBI" id="CHEBI:29108"/>
        <label>2</label>
    </ligand>
</feature>
<proteinExistence type="inferred from homology"/>
<dbReference type="InterPro" id="IPR051288">
    <property type="entry name" value="Serum_paraoxonase/arylesterase"/>
</dbReference>
<evidence type="ECO:0000256" key="8">
    <source>
        <dbReference type="ARBA" id="ARBA00023180"/>
    </source>
</evidence>
<evidence type="ECO:0000256" key="6">
    <source>
        <dbReference type="ARBA" id="ARBA00022837"/>
    </source>
</evidence>
<dbReference type="PANTHER" id="PTHR11799:SF12">
    <property type="entry name" value="PARAOXONASE-RELATED"/>
    <property type="match status" value="1"/>
</dbReference>
<comment type="catalytic activity">
    <reaction evidence="1 13">
        <text>a phenyl acetate + H2O = a phenol + acetate + H(+)</text>
        <dbReference type="Rhea" id="RHEA:17309"/>
        <dbReference type="ChEBI" id="CHEBI:15377"/>
        <dbReference type="ChEBI" id="CHEBI:15378"/>
        <dbReference type="ChEBI" id="CHEBI:30089"/>
        <dbReference type="ChEBI" id="CHEBI:33853"/>
        <dbReference type="ChEBI" id="CHEBI:140310"/>
        <dbReference type="EC" id="3.1.1.2"/>
    </reaction>
</comment>
<comment type="cofactor">
    <cofactor evidence="10 13">
        <name>Ca(2+)</name>
        <dbReference type="ChEBI" id="CHEBI:29108"/>
    </cofactor>
    <text evidence="10 13">Binds 2 calcium ions per subunit.</text>
</comment>
<protein>
    <recommendedName>
        <fullName evidence="13">Paraoxonase</fullName>
        <ecNumber evidence="13">3.1.1.2</ecNumber>
    </recommendedName>
</protein>
<name>A0A6P8PSV5_GEOSA</name>
<evidence type="ECO:0000256" key="1">
    <source>
        <dbReference type="ARBA" id="ARBA00000368"/>
    </source>
</evidence>
<sequence>MGKLLKITLVGIVLAFVGERIVRFRERMGATRTLDPVELPNCHLLEGIEAGSEDIDILPNGLAFISAGLKYPGIKSFAPDKPGEILLLDMTDKNPVPVPLTISPGFDVDSFNPHGISTYIDRKDDTVYLLVVNHPQFKSTVEVFKFVEEENALEHLKTIRHDLLPRINDLVAMGPDSFYATNDHYFTNSIMSNLEMFLGLRWTNVIYYSPKEVKEVATDFCMANGINVSPDNKYIYVADIFGNDIHVLRKNPDWSLTPVKVLHLESFLDNLFVDPTTGDIWSGCHINAFKLFFYDPEDLPGSEVIRVQNILSEKPIVTQVYVNNGSVLQGSSVACVYDKKLLVGTVFHRALYCELEDQ</sequence>
<feature type="binding site" evidence="10">
    <location>
        <position position="54"/>
    </location>
    <ligand>
        <name>Ca(2+)</name>
        <dbReference type="ChEBI" id="CHEBI:29108"/>
        <label>2</label>
    </ligand>
</feature>
<feature type="disulfide bond" description="In form B" evidence="11">
    <location>
        <begin position="42"/>
        <end position="353"/>
    </location>
</feature>
<dbReference type="PANTHER" id="PTHR11799">
    <property type="entry name" value="PARAOXONASE"/>
    <property type="match status" value="1"/>
</dbReference>
<evidence type="ECO:0000256" key="7">
    <source>
        <dbReference type="ARBA" id="ARBA00023157"/>
    </source>
</evidence>
<feature type="binding site" evidence="10">
    <location>
        <position position="116"/>
    </location>
    <ligand>
        <name>Ca(2+)</name>
        <dbReference type="ChEBI" id="CHEBI:29108"/>
        <label>1</label>
        <note>catalytic</note>
    </ligand>
</feature>
<reference evidence="15" key="1">
    <citation type="submission" date="2025-08" db="UniProtKB">
        <authorList>
            <consortium name="RefSeq"/>
        </authorList>
    </citation>
    <scope>IDENTIFICATION</scope>
</reference>
<dbReference type="OrthoDB" id="423498at2759"/>
<evidence type="ECO:0000256" key="13">
    <source>
        <dbReference type="RuleBase" id="RU368025"/>
    </source>
</evidence>
<keyword evidence="14" id="KW-1185">Reference proteome</keyword>
<dbReference type="RefSeq" id="XP_033786984.1">
    <property type="nucleotide sequence ID" value="XM_033931093.1"/>
</dbReference>
<gene>
    <name evidence="15" type="primary">LOC117354139</name>
</gene>
<keyword evidence="6 10" id="KW-0106">Calcium</keyword>
<dbReference type="Gene3D" id="2.120.10.30">
    <property type="entry name" value="TolB, C-terminal domain"/>
    <property type="match status" value="1"/>
</dbReference>
<evidence type="ECO:0000256" key="9">
    <source>
        <dbReference type="PIRSR" id="PIRSR602640-1"/>
    </source>
</evidence>
<feature type="active site" description="Proton acceptor" evidence="9">
    <location>
        <position position="114"/>
    </location>
</feature>
<evidence type="ECO:0000256" key="11">
    <source>
        <dbReference type="PIRSR" id="PIRSR602640-3"/>
    </source>
</evidence>
<organism evidence="14 15">
    <name type="scientific">Geotrypetes seraphini</name>
    <name type="common">Gaboon caecilian</name>
    <name type="synonym">Caecilia seraphini</name>
    <dbReference type="NCBI Taxonomy" id="260995"/>
    <lineage>
        <taxon>Eukaryota</taxon>
        <taxon>Metazoa</taxon>
        <taxon>Chordata</taxon>
        <taxon>Craniata</taxon>
        <taxon>Vertebrata</taxon>
        <taxon>Euteleostomi</taxon>
        <taxon>Amphibia</taxon>
        <taxon>Gymnophiona</taxon>
        <taxon>Geotrypetes</taxon>
    </lineage>
</organism>
<dbReference type="InParanoid" id="A0A6P8PSV5"/>
<evidence type="ECO:0000256" key="5">
    <source>
        <dbReference type="ARBA" id="ARBA00022801"/>
    </source>
</evidence>
<evidence type="ECO:0000256" key="2">
    <source>
        <dbReference type="ARBA" id="ARBA00008595"/>
    </source>
</evidence>
<keyword evidence="5 13" id="KW-0378">Hydrolase</keyword>
<dbReference type="Proteomes" id="UP000515159">
    <property type="component" value="Chromosome 2"/>
</dbReference>
<keyword evidence="7 11" id="KW-1015">Disulfide bond</keyword>
<feature type="glycosylation site" description="N-linked (GlcNAc...) asparagine" evidence="12">
    <location>
        <position position="324"/>
    </location>
</feature>
<dbReference type="PRINTS" id="PR01785">
    <property type="entry name" value="PARAOXONASE"/>
</dbReference>
<keyword evidence="4" id="KW-0732">Signal</keyword>